<dbReference type="Proteomes" id="UP001234202">
    <property type="component" value="Unassembled WGS sequence"/>
</dbReference>
<comment type="caution">
    <text evidence="1">The sequence shown here is derived from an EMBL/GenBank/DDBJ whole genome shotgun (WGS) entry which is preliminary data.</text>
</comment>
<keyword evidence="2" id="KW-1185">Reference proteome</keyword>
<sequence length="760" mass="83123">MTSGYPPWTSCSANTPPLSSSIASIIVPRKKGDSSRQKQHKLKGRATEDTTNGDYDAREGLYVQYLPLSPDPTTLSGQSTGQDASTRYASQSPAHSLHYRSEVVPEVVVVSTLRTPKVKSSQSAGKTASVGHKHKPSALKTYHKKGNTAKTDKDAGHKTHKKTHDPSQRTTPGKQQSRTGVMVGPKAVTCEDLKATLGLEHRLKKRPRVEEKNSSLSSSNKTAKSGSDSRSTKKSEHHTAKKLKLTHSTATTTIVKAASSSTSHKHSLATSGVRTVLSKQHRTLITYNRSPQGSKATSHGTGANGSGGSAPSRFRVKEKIDYRVKLALTLNPPEPKPPGPKSKGKAVRKKINPAGSDVPVVKRAPSPFPAWHRTTSALNKAGIAEVEMKDVEEIPEDDCYVYMPIYEPKTKLTEPELIPDRFDLRLNHPALQVKDLLRRAVPLKCGWKNCDAFLACEPMLDKHINKCGHISKALVVHREYFEPDAWVCQWEGCGERAFATEDHLQQHVKAVHVGAVLTCPYDNCNEEPAGFPKMSLLGIHVRKSHPPGDSSRSILKPLVGANDNKTEPKRHSEPLPQRSQPFQSLYIPVSRAVWKSEPRKKQIIDLVSDRSFIDKLDVKMQAGNIEMNAGIISDPEHPDTMSDTDIDADLPEGEEVWKDHEPDYEMASDPAAQAPTSAEPILGPLPIPQSLNASDGPSGSTTPATDMQKRRSNRLNDGGEALLSKGLVSNSLRDPRDPGYCILIPVTREWVLLPDGPESL</sequence>
<name>A0ACC2XLS1_9TREE</name>
<gene>
    <name evidence="1" type="ORF">QFC24_003418</name>
</gene>
<proteinExistence type="predicted"/>
<reference evidence="1" key="1">
    <citation type="submission" date="2023-04" db="EMBL/GenBank/DDBJ databases">
        <title>Draft Genome sequencing of Naganishia species isolated from polar environments using Oxford Nanopore Technology.</title>
        <authorList>
            <person name="Leo P."/>
            <person name="Venkateswaran K."/>
        </authorList>
    </citation>
    <scope>NUCLEOTIDE SEQUENCE</scope>
    <source>
        <strain evidence="1">DBVPG 5303</strain>
    </source>
</reference>
<protein>
    <submittedName>
        <fullName evidence="1">Uncharacterized protein</fullName>
    </submittedName>
</protein>
<accession>A0ACC2XLS1</accession>
<organism evidence="1 2">
    <name type="scientific">Naganishia onofrii</name>
    <dbReference type="NCBI Taxonomy" id="1851511"/>
    <lineage>
        <taxon>Eukaryota</taxon>
        <taxon>Fungi</taxon>
        <taxon>Dikarya</taxon>
        <taxon>Basidiomycota</taxon>
        <taxon>Agaricomycotina</taxon>
        <taxon>Tremellomycetes</taxon>
        <taxon>Filobasidiales</taxon>
        <taxon>Filobasidiaceae</taxon>
        <taxon>Naganishia</taxon>
    </lineage>
</organism>
<dbReference type="EMBL" id="JASBWV010000011">
    <property type="protein sequence ID" value="KAJ9123647.1"/>
    <property type="molecule type" value="Genomic_DNA"/>
</dbReference>
<evidence type="ECO:0000313" key="2">
    <source>
        <dbReference type="Proteomes" id="UP001234202"/>
    </source>
</evidence>
<evidence type="ECO:0000313" key="1">
    <source>
        <dbReference type="EMBL" id="KAJ9123647.1"/>
    </source>
</evidence>